<feature type="transmembrane region" description="Helical" evidence="5">
    <location>
        <begin position="6"/>
        <end position="26"/>
    </location>
</feature>
<name>A0A1M4UP93_9CLOT</name>
<dbReference type="InterPro" id="IPR003810">
    <property type="entry name" value="Mntp/YtaF"/>
</dbReference>
<reference evidence="6 7" key="1">
    <citation type="submission" date="2016-11" db="EMBL/GenBank/DDBJ databases">
        <authorList>
            <person name="Jaros S."/>
            <person name="Januszkiewicz K."/>
            <person name="Wedrychowicz H."/>
        </authorList>
    </citation>
    <scope>NUCLEOTIDE SEQUENCE [LARGE SCALE GENOMIC DNA]</scope>
    <source>
        <strain evidence="6 7">DSM 2631</strain>
    </source>
</reference>
<evidence type="ECO:0000256" key="4">
    <source>
        <dbReference type="ARBA" id="ARBA00023136"/>
    </source>
</evidence>
<feature type="transmembrane region" description="Helical" evidence="5">
    <location>
        <begin position="176"/>
        <end position="194"/>
    </location>
</feature>
<feature type="transmembrane region" description="Helical" evidence="5">
    <location>
        <begin position="63"/>
        <end position="83"/>
    </location>
</feature>
<accession>A0A1M4UP93</accession>
<evidence type="ECO:0000256" key="5">
    <source>
        <dbReference type="SAM" id="Phobius"/>
    </source>
</evidence>
<evidence type="ECO:0000256" key="2">
    <source>
        <dbReference type="ARBA" id="ARBA00022692"/>
    </source>
</evidence>
<evidence type="ECO:0000313" key="7">
    <source>
        <dbReference type="Proteomes" id="UP000184035"/>
    </source>
</evidence>
<dbReference type="STRING" id="1533.SAMN05443638_105122"/>
<dbReference type="NCBIfam" id="TIGR02840">
    <property type="entry name" value="spore_YtaF"/>
    <property type="match status" value="1"/>
</dbReference>
<dbReference type="PANTHER" id="PTHR35529">
    <property type="entry name" value="MANGANESE EFFLUX PUMP MNTP-RELATED"/>
    <property type="match status" value="1"/>
</dbReference>
<dbReference type="InterPro" id="IPR014205">
    <property type="entry name" value="Spore_YtaF"/>
</dbReference>
<protein>
    <submittedName>
        <fullName evidence="6">Putative sporulation protein YtaF</fullName>
    </submittedName>
</protein>
<dbReference type="AlphaFoldDB" id="A0A1M4UP93"/>
<dbReference type="OrthoDB" id="1679205at2"/>
<keyword evidence="7" id="KW-1185">Reference proteome</keyword>
<evidence type="ECO:0000313" key="6">
    <source>
        <dbReference type="EMBL" id="SHE58475.1"/>
    </source>
</evidence>
<gene>
    <name evidence="6" type="ORF">SAMN05443638_105122</name>
</gene>
<keyword evidence="3 5" id="KW-1133">Transmembrane helix</keyword>
<dbReference type="PANTHER" id="PTHR35529:SF2">
    <property type="entry name" value="SPORULATION PROTEIN YTAF-RELATED"/>
    <property type="match status" value="1"/>
</dbReference>
<dbReference type="RefSeq" id="WP_072893771.1">
    <property type="nucleotide sequence ID" value="NZ_FQVM01000005.1"/>
</dbReference>
<proteinExistence type="predicted"/>
<feature type="transmembrane region" description="Helical" evidence="5">
    <location>
        <begin position="38"/>
        <end position="57"/>
    </location>
</feature>
<organism evidence="6 7">
    <name type="scientific">Clostridium fallax</name>
    <dbReference type="NCBI Taxonomy" id="1533"/>
    <lineage>
        <taxon>Bacteria</taxon>
        <taxon>Bacillati</taxon>
        <taxon>Bacillota</taxon>
        <taxon>Clostridia</taxon>
        <taxon>Eubacteriales</taxon>
        <taxon>Clostridiaceae</taxon>
        <taxon>Clostridium</taxon>
    </lineage>
</organism>
<keyword evidence="1" id="KW-1003">Cell membrane</keyword>
<keyword evidence="2 5" id="KW-0812">Transmembrane</keyword>
<sequence>MDILSALLFVFSCSIDTFIVAIAYGIKNIKVSTGANLIIAFMSALGTLVSMNLGLYISNFIPIKYISILGNLSLLCVGLYFFIDGMIKKRRAKKQDYILYSPEKADQDLSGYIDFKESITLSLALSINNFALGIAGSLAGLNLLITTTITFIFSIIFIPLGIVIGKRFMKKSINDSSSIISGLIIIIISFLQIII</sequence>
<evidence type="ECO:0000256" key="1">
    <source>
        <dbReference type="ARBA" id="ARBA00022475"/>
    </source>
</evidence>
<feature type="transmembrane region" description="Helical" evidence="5">
    <location>
        <begin position="119"/>
        <end position="138"/>
    </location>
</feature>
<dbReference type="EMBL" id="FQVM01000005">
    <property type="protein sequence ID" value="SHE58475.1"/>
    <property type="molecule type" value="Genomic_DNA"/>
</dbReference>
<evidence type="ECO:0000256" key="3">
    <source>
        <dbReference type="ARBA" id="ARBA00022989"/>
    </source>
</evidence>
<keyword evidence="4 5" id="KW-0472">Membrane</keyword>
<dbReference type="Proteomes" id="UP000184035">
    <property type="component" value="Unassembled WGS sequence"/>
</dbReference>
<dbReference type="Pfam" id="PF02659">
    <property type="entry name" value="Mntp"/>
    <property type="match status" value="1"/>
</dbReference>
<feature type="transmembrane region" description="Helical" evidence="5">
    <location>
        <begin position="144"/>
        <end position="164"/>
    </location>
</feature>